<gene>
    <name evidence="3" type="ORF">ACFO3O_20085</name>
</gene>
<evidence type="ECO:0000313" key="4">
    <source>
        <dbReference type="Proteomes" id="UP001596043"/>
    </source>
</evidence>
<dbReference type="Pfam" id="PF04389">
    <property type="entry name" value="Peptidase_M28"/>
    <property type="match status" value="1"/>
</dbReference>
<feature type="domain" description="Peptidase M28" evidence="2">
    <location>
        <begin position="122"/>
        <end position="322"/>
    </location>
</feature>
<dbReference type="PROSITE" id="PS51257">
    <property type="entry name" value="PROKAR_LIPOPROTEIN"/>
    <property type="match status" value="1"/>
</dbReference>
<dbReference type="PANTHER" id="PTHR12147">
    <property type="entry name" value="METALLOPEPTIDASE M28 FAMILY MEMBER"/>
    <property type="match status" value="1"/>
</dbReference>
<sequence>MRKIIFYIVMAVMITSCTTSLQPVNQSNVPPPPPPVTVPDVPMPDARKNQVTMVFPNINKMTSVKKTIEFLASDELEGRDTGSMGIEIAAQFIEARFRNAGVAPYFDTYRDNFIAKEKDAFNLVGVVEGNDPALKNEIIIIGAHYDHIGNGKPVGDDVIANGANDNAAGTTTVLALADHFAKAKTNKRTLIFTLYSAEEKGLLGSKHLAKRLKDQKTTPYVMFNIEMIGVPMIKKDHLVYISGYDLSNMPAKFNKYAGENVIGFLPKAKEFNLFMRSDNYPFYQEFGIPAHTISSFDFTNYDHYHGVGDEADKMDIPFMENVIQKLIPGLERMANTPTQEIKMNEQN</sequence>
<dbReference type="EMBL" id="JBHSFV010000016">
    <property type="protein sequence ID" value="MFC4636217.1"/>
    <property type="molecule type" value="Genomic_DNA"/>
</dbReference>
<keyword evidence="4" id="KW-1185">Reference proteome</keyword>
<keyword evidence="1" id="KW-0732">Signal</keyword>
<evidence type="ECO:0000313" key="3">
    <source>
        <dbReference type="EMBL" id="MFC4636217.1"/>
    </source>
</evidence>
<dbReference type="SUPFAM" id="SSF53187">
    <property type="entry name" value="Zn-dependent exopeptidases"/>
    <property type="match status" value="1"/>
</dbReference>
<accession>A0ABV9I1D9</accession>
<reference evidence="4" key="1">
    <citation type="journal article" date="2019" name="Int. J. Syst. Evol. Microbiol.">
        <title>The Global Catalogue of Microorganisms (GCM) 10K type strain sequencing project: providing services to taxonomists for standard genome sequencing and annotation.</title>
        <authorList>
            <consortium name="The Broad Institute Genomics Platform"/>
            <consortium name="The Broad Institute Genome Sequencing Center for Infectious Disease"/>
            <person name="Wu L."/>
            <person name="Ma J."/>
        </authorList>
    </citation>
    <scope>NUCLEOTIDE SEQUENCE [LARGE SCALE GENOMIC DNA]</scope>
    <source>
        <strain evidence="4">YJ-61-S</strain>
    </source>
</reference>
<dbReference type="PANTHER" id="PTHR12147:SF26">
    <property type="entry name" value="PEPTIDASE M28 DOMAIN-CONTAINING PROTEIN"/>
    <property type="match status" value="1"/>
</dbReference>
<feature type="signal peptide" evidence="1">
    <location>
        <begin position="1"/>
        <end position="21"/>
    </location>
</feature>
<dbReference type="RefSeq" id="WP_379982200.1">
    <property type="nucleotide sequence ID" value="NZ_JBHSFV010000016.1"/>
</dbReference>
<protein>
    <submittedName>
        <fullName evidence="3">M28 family metallopeptidase</fullName>
    </submittedName>
</protein>
<comment type="caution">
    <text evidence="3">The sequence shown here is derived from an EMBL/GenBank/DDBJ whole genome shotgun (WGS) entry which is preliminary data.</text>
</comment>
<dbReference type="Proteomes" id="UP001596043">
    <property type="component" value="Unassembled WGS sequence"/>
</dbReference>
<feature type="chain" id="PRO_5047539617" evidence="1">
    <location>
        <begin position="22"/>
        <end position="347"/>
    </location>
</feature>
<dbReference type="Gene3D" id="3.40.630.10">
    <property type="entry name" value="Zn peptidases"/>
    <property type="match status" value="1"/>
</dbReference>
<proteinExistence type="predicted"/>
<dbReference type="InterPro" id="IPR007484">
    <property type="entry name" value="Peptidase_M28"/>
</dbReference>
<organism evidence="3 4">
    <name type="scientific">Dokdonia ponticola</name>
    <dbReference type="NCBI Taxonomy" id="2041041"/>
    <lineage>
        <taxon>Bacteria</taxon>
        <taxon>Pseudomonadati</taxon>
        <taxon>Bacteroidota</taxon>
        <taxon>Flavobacteriia</taxon>
        <taxon>Flavobacteriales</taxon>
        <taxon>Flavobacteriaceae</taxon>
        <taxon>Dokdonia</taxon>
    </lineage>
</organism>
<evidence type="ECO:0000256" key="1">
    <source>
        <dbReference type="SAM" id="SignalP"/>
    </source>
</evidence>
<evidence type="ECO:0000259" key="2">
    <source>
        <dbReference type="Pfam" id="PF04389"/>
    </source>
</evidence>
<dbReference type="CDD" id="cd03877">
    <property type="entry name" value="M28_like"/>
    <property type="match status" value="1"/>
</dbReference>
<dbReference type="InterPro" id="IPR045175">
    <property type="entry name" value="M28_fam"/>
</dbReference>
<name>A0ABV9I1D9_9FLAO</name>